<comment type="caution">
    <text evidence="4">The sequence shown here is derived from an EMBL/GenBank/DDBJ whole genome shotgun (WGS) entry which is preliminary data.</text>
</comment>
<dbReference type="InterPro" id="IPR057666">
    <property type="entry name" value="DrpA_SLOG"/>
</dbReference>
<evidence type="ECO:0000256" key="1">
    <source>
        <dbReference type="ARBA" id="ARBA00006525"/>
    </source>
</evidence>
<keyword evidence="5" id="KW-1185">Reference proteome</keyword>
<evidence type="ECO:0000313" key="5">
    <source>
        <dbReference type="Proteomes" id="UP000483293"/>
    </source>
</evidence>
<dbReference type="EMBL" id="WHZV01000001">
    <property type="protein sequence ID" value="NEG54724.1"/>
    <property type="molecule type" value="Genomic_DNA"/>
</dbReference>
<dbReference type="RefSeq" id="WP_163196391.1">
    <property type="nucleotide sequence ID" value="NZ_WHZV01000001.1"/>
</dbReference>
<dbReference type="GO" id="GO:0071949">
    <property type="term" value="F:FAD binding"/>
    <property type="evidence" value="ECO:0007669"/>
    <property type="project" value="InterPro"/>
</dbReference>
<comment type="similarity">
    <text evidence="1">Belongs to the DprA/Smf family.</text>
</comment>
<dbReference type="SUPFAM" id="SSF102405">
    <property type="entry name" value="MCP/YpsA-like"/>
    <property type="match status" value="1"/>
</dbReference>
<sequence>MDADAPNTDGTLRSTERPEPAPDRDTLARATLTYCLDGADALMYAAIAGTGDAAETLRLIIESRPDAGGSTASARLDHVFATGLARWGRRVTPQAMTAFHNALAGWHARLPSLPTLDWETLAAWFTMDGRQWIIGPTSPHWPHQLQDLSTRKDWASPLCLWGIGDERALTSCPKPVAVVGSRGANEYGRSIAREVARKAASDGHLVVSGGALGADAAAHWGALAAMDGPSGPGTDDVPGTAGRTVAVFAGGLNHIGPSSNLRLFDAIVDHGGALVSELCPGTIPEARRFLLRNRIIAALASTVVVTQARTRSGALNTANWACDLNRELIAVPGDITMPHNAGCNLFIARNQAMLLTSPDEIAELLHEPHRPDVGSPPVRDDGPEARDRPARDGDGDDADRRRVLTAIRSCRRRGVPSTPDMVLARLGEDGPEWSMPRLLAVLGELEMLDVIRYGDGEVRPAPA</sequence>
<feature type="region of interest" description="Disordered" evidence="2">
    <location>
        <begin position="367"/>
        <end position="401"/>
    </location>
</feature>
<dbReference type="PANTHER" id="PTHR43022">
    <property type="entry name" value="PROTEIN SMF"/>
    <property type="match status" value="1"/>
</dbReference>
<dbReference type="Proteomes" id="UP000483293">
    <property type="component" value="Unassembled WGS sequence"/>
</dbReference>
<dbReference type="InterPro" id="IPR016166">
    <property type="entry name" value="FAD-bd_PCMH"/>
</dbReference>
<evidence type="ECO:0000259" key="3">
    <source>
        <dbReference type="PROSITE" id="PS51387"/>
    </source>
</evidence>
<dbReference type="Pfam" id="PF02481">
    <property type="entry name" value="DNA_processg_A"/>
    <property type="match status" value="1"/>
</dbReference>
<dbReference type="AlphaFoldDB" id="A0A6L9SQF3"/>
<protein>
    <submittedName>
        <fullName evidence="4">DNA processing protein DprA</fullName>
    </submittedName>
</protein>
<dbReference type="Gene3D" id="3.40.50.450">
    <property type="match status" value="1"/>
</dbReference>
<dbReference type="InterPro" id="IPR003488">
    <property type="entry name" value="DprA"/>
</dbReference>
<name>A0A6L9SQF3_9BIFI</name>
<accession>A0A6L9SQF3</accession>
<feature type="region of interest" description="Disordered" evidence="2">
    <location>
        <begin position="1"/>
        <end position="26"/>
    </location>
</feature>
<evidence type="ECO:0000313" key="4">
    <source>
        <dbReference type="EMBL" id="NEG54724.1"/>
    </source>
</evidence>
<dbReference type="PANTHER" id="PTHR43022:SF1">
    <property type="entry name" value="PROTEIN SMF"/>
    <property type="match status" value="1"/>
</dbReference>
<evidence type="ECO:0000256" key="2">
    <source>
        <dbReference type="SAM" id="MobiDB-lite"/>
    </source>
</evidence>
<organism evidence="4 5">
    <name type="scientific">Bifidobacterium platyrrhinorum</name>
    <dbReference type="NCBI Taxonomy" id="2661628"/>
    <lineage>
        <taxon>Bacteria</taxon>
        <taxon>Bacillati</taxon>
        <taxon>Actinomycetota</taxon>
        <taxon>Actinomycetes</taxon>
        <taxon>Bifidobacteriales</taxon>
        <taxon>Bifidobacteriaceae</taxon>
        <taxon>Bifidobacterium</taxon>
    </lineage>
</organism>
<reference evidence="4 5" key="1">
    <citation type="submission" date="2019-10" db="EMBL/GenBank/DDBJ databases">
        <title>Bifidobacterium from non-human primates.</title>
        <authorList>
            <person name="Modesto M."/>
        </authorList>
    </citation>
    <scope>NUCLEOTIDE SEQUENCE [LARGE SCALE GENOMIC DNA]</scope>
    <source>
        <strain evidence="4 5">SMA15</strain>
    </source>
</reference>
<gene>
    <name evidence="4" type="ORF">GFD21_02775</name>
</gene>
<feature type="domain" description="FAD-binding PCMH-type" evidence="3">
    <location>
        <begin position="125"/>
        <end position="315"/>
    </location>
</feature>
<feature type="compositionally biased region" description="Basic and acidic residues" evidence="2">
    <location>
        <begin position="14"/>
        <end position="26"/>
    </location>
</feature>
<dbReference type="GO" id="GO:0009294">
    <property type="term" value="P:DNA-mediated transformation"/>
    <property type="evidence" value="ECO:0007669"/>
    <property type="project" value="InterPro"/>
</dbReference>
<dbReference type="PROSITE" id="PS51387">
    <property type="entry name" value="FAD_PCMH"/>
    <property type="match status" value="1"/>
</dbReference>
<proteinExistence type="inferred from homology"/>